<dbReference type="InterPro" id="IPR056866">
    <property type="entry name" value="Znf_WRKY19"/>
</dbReference>
<feature type="domain" description="WRKY19-like zinc finger" evidence="2">
    <location>
        <begin position="418"/>
        <end position="442"/>
    </location>
</feature>
<name>A0ABC8RIV1_9AQUA</name>
<dbReference type="PANTHER" id="PTHR31827">
    <property type="entry name" value="EMB|CAB89363.1"/>
    <property type="match status" value="1"/>
</dbReference>
<reference evidence="3 4" key="1">
    <citation type="submission" date="2024-02" db="EMBL/GenBank/DDBJ databases">
        <authorList>
            <person name="Vignale AGUSTIN F."/>
            <person name="Sosa J E."/>
            <person name="Modenutti C."/>
        </authorList>
    </citation>
    <scope>NUCLEOTIDE SEQUENCE [LARGE SCALE GENOMIC DNA]</scope>
</reference>
<dbReference type="AlphaFoldDB" id="A0ABC8RIV1"/>
<proteinExistence type="predicted"/>
<gene>
    <name evidence="3" type="ORF">ILEXP_LOCUS9583</name>
</gene>
<dbReference type="Proteomes" id="UP001642360">
    <property type="component" value="Unassembled WGS sequence"/>
</dbReference>
<sequence length="677" mass="70943">MDARFQNLGFAANPSFSAFKNLGNSIRSCGASTAHCGADTTLRLDSPGSLIPFLSAAKGIKRKWSSIDGSMDQQVGSSLCLQLGHSSSSSDSKGSSATACTTLSSAKETDEETSMELELDFTLHLGNEKTPSSKKSYTSNLKELDVQPKVDLELSLSTGPAESDITSVHLSSTSPQGVIKMPLFPDGAFHIGEGPSSPWKTGQSFYSLPTSLTVDPNYFLNQTFREIKPTRISPDLSSSIIMTPKSTVTCTSGITQQQQQQQHSSSTSKVCQFKGCVKGARGASGLCIAHGGGRRCQKPGCHKGAEGQTAYCKAHGGGRRCDFLGCTKSAEGRTDFCIAHGGGRRCSYEGCTRAARGKSGLCIRHGGGKRCQKENCTKSAEGLSGLCISHGGGRRCQYLKCTKGAQGSTMFCKAHGGGKRCTFEGCTKGAEGSTPFCKGHGGGKRCSFQGGGFCPKSVHGGTLFCVAHGGGKRCAMLECTKSARGRTDFCVRHGGGKRCKFEGCSKSAQGSTDFCKAHGGGKKCSWGQPGSEFGIGDGPCKSHARGKTGMCASHGALVQDKRVHGGGSLGNMVQDSQPGKPEKMKEVVYADDMRIDVMNLESSVGYNGSRWKHFGVQQASLPDGGGSSVMIPEGRVHGGSLLSMLADSSGLGFGSGKSIGGGPSEPEESYMMPQRWM</sequence>
<feature type="domain" description="WRKY19-like zinc finger" evidence="2">
    <location>
        <begin position="496"/>
        <end position="520"/>
    </location>
</feature>
<evidence type="ECO:0000313" key="4">
    <source>
        <dbReference type="Proteomes" id="UP001642360"/>
    </source>
</evidence>
<dbReference type="Pfam" id="PF24906">
    <property type="entry name" value="Zf_WRKY19"/>
    <property type="match status" value="8"/>
</dbReference>
<feature type="domain" description="WRKY19-like zinc finger" evidence="2">
    <location>
        <begin position="269"/>
        <end position="292"/>
    </location>
</feature>
<feature type="domain" description="WRKY19-like zinc finger" evidence="2">
    <location>
        <begin position="318"/>
        <end position="342"/>
    </location>
</feature>
<accession>A0ABC8RIV1</accession>
<feature type="domain" description="WRKY19-like zinc finger" evidence="2">
    <location>
        <begin position="368"/>
        <end position="392"/>
    </location>
</feature>
<protein>
    <recommendedName>
        <fullName evidence="2">WRKY19-like zinc finger domain-containing protein</fullName>
    </recommendedName>
</protein>
<feature type="domain" description="WRKY19-like zinc finger" evidence="2">
    <location>
        <begin position="393"/>
        <end position="417"/>
    </location>
</feature>
<organism evidence="3 4">
    <name type="scientific">Ilex paraguariensis</name>
    <name type="common">yerba mate</name>
    <dbReference type="NCBI Taxonomy" id="185542"/>
    <lineage>
        <taxon>Eukaryota</taxon>
        <taxon>Viridiplantae</taxon>
        <taxon>Streptophyta</taxon>
        <taxon>Embryophyta</taxon>
        <taxon>Tracheophyta</taxon>
        <taxon>Spermatophyta</taxon>
        <taxon>Magnoliopsida</taxon>
        <taxon>eudicotyledons</taxon>
        <taxon>Gunneridae</taxon>
        <taxon>Pentapetalae</taxon>
        <taxon>asterids</taxon>
        <taxon>campanulids</taxon>
        <taxon>Aquifoliales</taxon>
        <taxon>Aquifoliaceae</taxon>
        <taxon>Ilex</taxon>
    </lineage>
</organism>
<dbReference type="EMBL" id="CAUOFW020001181">
    <property type="protein sequence ID" value="CAK9141957.1"/>
    <property type="molecule type" value="Genomic_DNA"/>
</dbReference>
<feature type="domain" description="WRKY19-like zinc finger" evidence="2">
    <location>
        <begin position="471"/>
        <end position="495"/>
    </location>
</feature>
<feature type="region of interest" description="Disordered" evidence="1">
    <location>
        <begin position="654"/>
        <end position="677"/>
    </location>
</feature>
<evidence type="ECO:0000313" key="3">
    <source>
        <dbReference type="EMBL" id="CAK9141957.1"/>
    </source>
</evidence>
<comment type="caution">
    <text evidence="3">The sequence shown here is derived from an EMBL/GenBank/DDBJ whole genome shotgun (WGS) entry which is preliminary data.</text>
</comment>
<feature type="domain" description="WRKY19-like zinc finger" evidence="2">
    <location>
        <begin position="343"/>
        <end position="367"/>
    </location>
</feature>
<evidence type="ECO:0000256" key="1">
    <source>
        <dbReference type="SAM" id="MobiDB-lite"/>
    </source>
</evidence>
<dbReference type="PANTHER" id="PTHR31827:SF40">
    <property type="entry name" value="F22C12.10"/>
    <property type="match status" value="1"/>
</dbReference>
<evidence type="ECO:0000259" key="2">
    <source>
        <dbReference type="Pfam" id="PF24906"/>
    </source>
</evidence>
<keyword evidence="4" id="KW-1185">Reference proteome</keyword>
<feature type="compositionally biased region" description="Gly residues" evidence="1">
    <location>
        <begin position="654"/>
        <end position="663"/>
    </location>
</feature>